<reference evidence="1 2" key="1">
    <citation type="submission" date="2024-09" db="EMBL/GenBank/DDBJ databases">
        <title>Laminarin stimulates single cell rates of sulfate reduction while oxygen inhibits transcriptomic activity in coastal marine sediment.</title>
        <authorList>
            <person name="Lindsay M."/>
            <person name="Orcutt B."/>
            <person name="Emerson D."/>
            <person name="Stepanauskas R."/>
            <person name="D'Angelo T."/>
        </authorList>
    </citation>
    <scope>NUCLEOTIDE SEQUENCE [LARGE SCALE GENOMIC DNA]</scope>
    <source>
        <strain evidence="1">SAG AM-311-K15</strain>
    </source>
</reference>
<dbReference type="Gene3D" id="1.25.40.10">
    <property type="entry name" value="Tetratricopeptide repeat domain"/>
    <property type="match status" value="2"/>
</dbReference>
<sequence>MRKTLGQPLPLPASVGRINPVGLLLDLISEELVAKLLNTSHEELLPIIEADLDRLLAQKKGLFLDAETHAAYYRGLIFTAIDAFGRDLLDRLGAHNAAQEFAAYLGHGKSQLGQDYIRFYKHRIAAEKRQIASQVIVTDIRDLTCFGSSAFYGLFQKIAEEATYDLSLLDVIKAFWLRSDSRILDRGNVFRMAWYYLNHIGLAEKLARSICAEAPDTYVWVRIWLAYMEDDLQTLQKLLSEKQLSAAHRARILRYLKKSPALDEKIIYREFQRLIEDAPADISTVHSFVDYLEEQKDYSTALQVLRKYLARPDHAEGVPELWIKTAIARMLHLQGKLEQAWSTVAPLIPTQYGGSYGRAALILSDMGKHDQAEDVARQCLSRYNDQASSALLARVLWSADKYQAAAQAIKKSPRKFLINEWRRLIGKDFVQVFKDRPVEQGKKAFAQLIAVKFMPQNLIQIPVEVNWQGHHALAFALSEQLSAPDLSNYYLVSSSYSFLKKAQGKETAMAWLLQKIPENKRDPLSQYGYEVSEFDLAWEAVPDPGPNNKHAHMIWLLRTAAYIRDGARNTNWQNRLLEYYEPTSHSVHYLLGAYLMGIGDEKAIFAQAKRPQQIAETAYYLGLAAQHRGDYYQAIEWFLCAQETKRSTDSEVRWAYHQLVRWQNEYKTMARLAEK</sequence>
<keyword evidence="2" id="KW-1185">Reference proteome</keyword>
<evidence type="ECO:0008006" key="3">
    <source>
        <dbReference type="Google" id="ProtNLM"/>
    </source>
</evidence>
<dbReference type="SUPFAM" id="SSF48452">
    <property type="entry name" value="TPR-like"/>
    <property type="match status" value="1"/>
</dbReference>
<protein>
    <recommendedName>
        <fullName evidence="3">Tetratricopeptide repeat protein</fullName>
    </recommendedName>
</protein>
<organism evidence="1 2">
    <name type="scientific">candidate division CSSED10-310 bacterium</name>
    <dbReference type="NCBI Taxonomy" id="2855610"/>
    <lineage>
        <taxon>Bacteria</taxon>
        <taxon>Bacteria division CSSED10-310</taxon>
    </lineage>
</organism>
<name>A0ABV6YS09_UNCC1</name>
<dbReference type="InterPro" id="IPR011990">
    <property type="entry name" value="TPR-like_helical_dom_sf"/>
</dbReference>
<evidence type="ECO:0000313" key="2">
    <source>
        <dbReference type="Proteomes" id="UP001594351"/>
    </source>
</evidence>
<dbReference type="Proteomes" id="UP001594351">
    <property type="component" value="Unassembled WGS sequence"/>
</dbReference>
<dbReference type="SMART" id="SM00028">
    <property type="entry name" value="TPR"/>
    <property type="match status" value="2"/>
</dbReference>
<dbReference type="EMBL" id="JBHPBY010000015">
    <property type="protein sequence ID" value="MFC1848987.1"/>
    <property type="molecule type" value="Genomic_DNA"/>
</dbReference>
<dbReference type="InterPro" id="IPR019734">
    <property type="entry name" value="TPR_rpt"/>
</dbReference>
<accession>A0ABV6YS09</accession>
<proteinExistence type="predicted"/>
<evidence type="ECO:0000313" key="1">
    <source>
        <dbReference type="EMBL" id="MFC1848987.1"/>
    </source>
</evidence>
<gene>
    <name evidence="1" type="ORF">ACFL27_02150</name>
</gene>
<comment type="caution">
    <text evidence="1">The sequence shown here is derived from an EMBL/GenBank/DDBJ whole genome shotgun (WGS) entry which is preliminary data.</text>
</comment>